<dbReference type="Gene3D" id="3.40.309.10">
    <property type="entry name" value="Aldehyde Dehydrogenase, Chain A, domain 2"/>
    <property type="match status" value="1"/>
</dbReference>
<sequence length="470" mass="50619">MAIATIDPTTGKTLRTFNALTPAELELKLQLSADTFRDYRQTSFAERARWMRRAAELLDAEAERFGRIMTEEMGKPLEAAKAEARKCATACRYYVAKAEGLLKDRPIEVGGDTAFVRYQPLGPVLAIMPWNFPFWQVVRFAAPALMAGNVGLLKHAHNVPQCALALEEVFLQAGFPAGSFQTLLIETADVNRVIEDPRVRAVTLTGSEAAGRSVGASAGRSLKKVVLELGGSDPFVVMPSADLDKAVETAVSARLINNGQSCIAAKRFIVAEPIAAEFERRFVERMKRVTVGDPTDPKTDVGPLATEGILKGLHAQVEQSVKAGARLLLGGKPLERPGNFYPPTVLADPPPNAPAFHDELFGPVATLLRARDVKHAIELANATPFGLGASVWTKDAAEQRQFIDGVEAGMVFVNEMVVSDARLPFGGVKNSGHGRELADLGIHEFLNAKTVRVASTSGGESSPRGRALSE</sequence>
<keyword evidence="3" id="KW-0560">Oxidoreductase</keyword>
<evidence type="ECO:0000256" key="1">
    <source>
        <dbReference type="ARBA" id="ARBA00009986"/>
    </source>
</evidence>
<dbReference type="SUPFAM" id="SSF53720">
    <property type="entry name" value="ALDH-like"/>
    <property type="match status" value="1"/>
</dbReference>
<evidence type="ECO:0000259" key="4">
    <source>
        <dbReference type="Pfam" id="PF00171"/>
    </source>
</evidence>
<dbReference type="FunFam" id="3.40.605.10:FF:000012">
    <property type="entry name" value="NAD-dependent succinate-semialdehyde dehydrogenase"/>
    <property type="match status" value="1"/>
</dbReference>
<evidence type="ECO:0000256" key="2">
    <source>
        <dbReference type="ARBA" id="ARBA00022857"/>
    </source>
</evidence>
<keyword evidence="2" id="KW-0521">NADP</keyword>
<dbReference type="InterPro" id="IPR016161">
    <property type="entry name" value="Ald_DH/histidinol_DH"/>
</dbReference>
<evidence type="ECO:0000313" key="5">
    <source>
        <dbReference type="EMBL" id="TQF09682.1"/>
    </source>
</evidence>
<dbReference type="Proteomes" id="UP000315369">
    <property type="component" value="Unassembled WGS sequence"/>
</dbReference>
<comment type="caution">
    <text evidence="5">The sequence shown here is derived from an EMBL/GenBank/DDBJ whole genome shotgun (WGS) entry which is preliminary data.</text>
</comment>
<dbReference type="InterPro" id="IPR016162">
    <property type="entry name" value="Ald_DH_N"/>
</dbReference>
<comment type="similarity">
    <text evidence="1">Belongs to the aldehyde dehydrogenase family.</text>
</comment>
<accession>A0A540WKY5</accession>
<dbReference type="Pfam" id="PF00171">
    <property type="entry name" value="Aldedh"/>
    <property type="match status" value="1"/>
</dbReference>
<feature type="domain" description="Aldehyde dehydrogenase" evidence="4">
    <location>
        <begin position="3"/>
        <end position="451"/>
    </location>
</feature>
<name>A0A540WKY5_9BACT</name>
<dbReference type="GO" id="GO:0004777">
    <property type="term" value="F:succinate-semialdehyde dehydrogenase (NAD+) activity"/>
    <property type="evidence" value="ECO:0007669"/>
    <property type="project" value="TreeGrafter"/>
</dbReference>
<proteinExistence type="inferred from homology"/>
<dbReference type="InterPro" id="IPR015590">
    <property type="entry name" value="Aldehyde_DH_dom"/>
</dbReference>
<dbReference type="RefSeq" id="WP_141648499.1">
    <property type="nucleotide sequence ID" value="NZ_VIFM01000319.1"/>
</dbReference>
<dbReference type="Gene3D" id="3.40.605.10">
    <property type="entry name" value="Aldehyde Dehydrogenase, Chain A, domain 1"/>
    <property type="match status" value="1"/>
</dbReference>
<dbReference type="InterPro" id="IPR016163">
    <property type="entry name" value="Ald_DH_C"/>
</dbReference>
<dbReference type="InterPro" id="IPR047110">
    <property type="entry name" value="GABD/Sad-like"/>
</dbReference>
<dbReference type="PANTHER" id="PTHR43217">
    <property type="entry name" value="SUCCINATE SEMIALDEHYDE DEHYDROGENASE [NAD(P)+] SAD"/>
    <property type="match status" value="1"/>
</dbReference>
<dbReference type="CDD" id="cd07100">
    <property type="entry name" value="ALDH_SSADH1_GabD1"/>
    <property type="match status" value="1"/>
</dbReference>
<evidence type="ECO:0000256" key="3">
    <source>
        <dbReference type="ARBA" id="ARBA00023002"/>
    </source>
</evidence>
<dbReference type="InterPro" id="IPR016160">
    <property type="entry name" value="Ald_DH_CS_CYS"/>
</dbReference>
<gene>
    <name evidence="5" type="ORF">FJV41_43360</name>
</gene>
<dbReference type="OrthoDB" id="5288040at2"/>
<keyword evidence="6" id="KW-1185">Reference proteome</keyword>
<dbReference type="FunFam" id="3.40.309.10:FF:000010">
    <property type="entry name" value="Gamma-aminobutyraldehyde dehydrogenase"/>
    <property type="match status" value="1"/>
</dbReference>
<evidence type="ECO:0000313" key="6">
    <source>
        <dbReference type="Proteomes" id="UP000315369"/>
    </source>
</evidence>
<dbReference type="InterPro" id="IPR044148">
    <property type="entry name" value="ALDH_GabD1-like"/>
</dbReference>
<reference evidence="5 6" key="1">
    <citation type="submission" date="2019-06" db="EMBL/GenBank/DDBJ databases">
        <authorList>
            <person name="Livingstone P."/>
            <person name="Whitworth D."/>
        </authorList>
    </citation>
    <scope>NUCLEOTIDE SEQUENCE [LARGE SCALE GENOMIC DNA]</scope>
    <source>
        <strain evidence="5 6">AM401</strain>
    </source>
</reference>
<organism evidence="5 6">
    <name type="scientific">Myxococcus llanfairpwllgwyngyllgogerychwyrndrobwllllantysiliogogogochensis</name>
    <dbReference type="NCBI Taxonomy" id="2590453"/>
    <lineage>
        <taxon>Bacteria</taxon>
        <taxon>Pseudomonadati</taxon>
        <taxon>Myxococcota</taxon>
        <taxon>Myxococcia</taxon>
        <taxon>Myxococcales</taxon>
        <taxon>Cystobacterineae</taxon>
        <taxon>Myxococcaceae</taxon>
        <taxon>Myxococcus</taxon>
    </lineage>
</organism>
<dbReference type="GO" id="GO:0004030">
    <property type="term" value="F:aldehyde dehydrogenase [NAD(P)+] activity"/>
    <property type="evidence" value="ECO:0007669"/>
    <property type="project" value="InterPro"/>
</dbReference>
<dbReference type="PROSITE" id="PS00070">
    <property type="entry name" value="ALDEHYDE_DEHYDR_CYS"/>
    <property type="match status" value="1"/>
</dbReference>
<dbReference type="PANTHER" id="PTHR43217:SF1">
    <property type="entry name" value="SUCCINATE SEMIALDEHYDE DEHYDROGENASE [NAD(P)+] SAD"/>
    <property type="match status" value="1"/>
</dbReference>
<dbReference type="AlphaFoldDB" id="A0A540WKY5"/>
<protein>
    <submittedName>
        <fullName evidence="5">NAD-dependent succinate-semialdehyde dehydrogenase</fullName>
    </submittedName>
</protein>
<dbReference type="EMBL" id="VIFM01000319">
    <property type="protein sequence ID" value="TQF09682.1"/>
    <property type="molecule type" value="Genomic_DNA"/>
</dbReference>